<feature type="transmembrane region" description="Helical" evidence="1">
    <location>
        <begin position="133"/>
        <end position="162"/>
    </location>
</feature>
<feature type="transmembrane region" description="Helical" evidence="1">
    <location>
        <begin position="351"/>
        <end position="371"/>
    </location>
</feature>
<dbReference type="AlphaFoldDB" id="A0A381XLL6"/>
<feature type="transmembrane region" description="Helical" evidence="1">
    <location>
        <begin position="279"/>
        <end position="296"/>
    </location>
</feature>
<sequence length="383" mass="41004">MASEQARRNIIRLATAILIALVGPAGAWSVGGLNGLLIYFALHMTSKYSVAEFSSSSGGERALKCYRISPALLLLAGLTPLIPHHILPVWEVKVVLVPLLLGGFEGAFWSTFHDIRIAVGRSVDQFQFMEVMTTIVAAVMVWVIGENAGLLGGVLAGAAFLIPFGAETREAVAESIIGNSTSELDSENARKASNTTGSFGMMQISTGHSMKLVSLPVGGIDLLTEIVAVSTLLGWSLERLNKMRGAGVSENWALGNWGSLLGITLMLAGAGHFNGSIQSVFVLGYVVVVGATYGILKSVEIKIADNLLRGEGGTIGLRERLKFRAMMKLVFVFSIVWLTLNEIYQEPSVDWILYSALMWAALCAMANLVFIRGVDSLLATSPE</sequence>
<organism evidence="2">
    <name type="scientific">marine metagenome</name>
    <dbReference type="NCBI Taxonomy" id="408172"/>
    <lineage>
        <taxon>unclassified sequences</taxon>
        <taxon>metagenomes</taxon>
        <taxon>ecological metagenomes</taxon>
    </lineage>
</organism>
<feature type="transmembrane region" description="Helical" evidence="1">
    <location>
        <begin position="325"/>
        <end position="345"/>
    </location>
</feature>
<protein>
    <submittedName>
        <fullName evidence="2">Uncharacterized protein</fullName>
    </submittedName>
</protein>
<proteinExistence type="predicted"/>
<keyword evidence="1" id="KW-1133">Transmembrane helix</keyword>
<feature type="transmembrane region" description="Helical" evidence="1">
    <location>
        <begin position="254"/>
        <end position="273"/>
    </location>
</feature>
<gene>
    <name evidence="2" type="ORF">METZ01_LOCUS118518</name>
</gene>
<reference evidence="2" key="1">
    <citation type="submission" date="2018-05" db="EMBL/GenBank/DDBJ databases">
        <authorList>
            <person name="Lanie J.A."/>
            <person name="Ng W.-L."/>
            <person name="Kazmierczak K.M."/>
            <person name="Andrzejewski T.M."/>
            <person name="Davidsen T.M."/>
            <person name="Wayne K.J."/>
            <person name="Tettelin H."/>
            <person name="Glass J.I."/>
            <person name="Rusch D."/>
            <person name="Podicherti R."/>
            <person name="Tsui H.-C.T."/>
            <person name="Winkler M.E."/>
        </authorList>
    </citation>
    <scope>NUCLEOTIDE SEQUENCE</scope>
</reference>
<name>A0A381XLL6_9ZZZZ</name>
<evidence type="ECO:0000313" key="2">
    <source>
        <dbReference type="EMBL" id="SVA65664.1"/>
    </source>
</evidence>
<dbReference type="EMBL" id="UINC01015623">
    <property type="protein sequence ID" value="SVA65664.1"/>
    <property type="molecule type" value="Genomic_DNA"/>
</dbReference>
<feature type="transmembrane region" description="Helical" evidence="1">
    <location>
        <begin position="212"/>
        <end position="233"/>
    </location>
</feature>
<evidence type="ECO:0000256" key="1">
    <source>
        <dbReference type="SAM" id="Phobius"/>
    </source>
</evidence>
<feature type="transmembrane region" description="Helical" evidence="1">
    <location>
        <begin position="94"/>
        <end position="112"/>
    </location>
</feature>
<keyword evidence="1" id="KW-0812">Transmembrane</keyword>
<accession>A0A381XLL6</accession>
<keyword evidence="1" id="KW-0472">Membrane</keyword>